<accession>A0A9D3Y3I6</accession>
<dbReference type="AlphaFoldDB" id="A0A9D3Y3I6"/>
<evidence type="ECO:0000313" key="2">
    <source>
        <dbReference type="Proteomes" id="UP000828390"/>
    </source>
</evidence>
<proteinExistence type="predicted"/>
<dbReference type="Proteomes" id="UP000828390">
    <property type="component" value="Unassembled WGS sequence"/>
</dbReference>
<dbReference type="EMBL" id="JAIWYP010000040">
    <property type="protein sequence ID" value="KAH3691266.1"/>
    <property type="molecule type" value="Genomic_DNA"/>
</dbReference>
<keyword evidence="2" id="KW-1185">Reference proteome</keyword>
<name>A0A9D3Y3I6_DREPO</name>
<reference evidence="1" key="1">
    <citation type="journal article" date="2019" name="bioRxiv">
        <title>The Genome of the Zebra Mussel, Dreissena polymorpha: A Resource for Invasive Species Research.</title>
        <authorList>
            <person name="McCartney M.A."/>
            <person name="Auch B."/>
            <person name="Kono T."/>
            <person name="Mallez S."/>
            <person name="Zhang Y."/>
            <person name="Obille A."/>
            <person name="Becker A."/>
            <person name="Abrahante J.E."/>
            <person name="Garbe J."/>
            <person name="Badalamenti J.P."/>
            <person name="Herman A."/>
            <person name="Mangelson H."/>
            <person name="Liachko I."/>
            <person name="Sullivan S."/>
            <person name="Sone E.D."/>
            <person name="Koren S."/>
            <person name="Silverstein K.A.T."/>
            <person name="Beckman K.B."/>
            <person name="Gohl D.M."/>
        </authorList>
    </citation>
    <scope>NUCLEOTIDE SEQUENCE</scope>
    <source>
        <strain evidence="1">Duluth1</strain>
        <tissue evidence="1">Whole animal</tissue>
    </source>
</reference>
<sequence>MAGAMIVGVIIYLAIKKFKGNGDSDTIDVVYNKPCPMSRPPSRFFPTQKVTPTLARRHARQQLDF</sequence>
<reference evidence="1" key="2">
    <citation type="submission" date="2020-11" db="EMBL/GenBank/DDBJ databases">
        <authorList>
            <person name="McCartney M.A."/>
            <person name="Auch B."/>
            <person name="Kono T."/>
            <person name="Mallez S."/>
            <person name="Becker A."/>
            <person name="Gohl D.M."/>
            <person name="Silverstein K.A.T."/>
            <person name="Koren S."/>
            <person name="Bechman K.B."/>
            <person name="Herman A."/>
            <person name="Abrahante J.E."/>
            <person name="Garbe J."/>
        </authorList>
    </citation>
    <scope>NUCLEOTIDE SEQUENCE</scope>
    <source>
        <strain evidence="1">Duluth1</strain>
        <tissue evidence="1">Whole animal</tissue>
    </source>
</reference>
<evidence type="ECO:0000313" key="1">
    <source>
        <dbReference type="EMBL" id="KAH3691266.1"/>
    </source>
</evidence>
<gene>
    <name evidence="1" type="ORF">DPMN_192015</name>
</gene>
<comment type="caution">
    <text evidence="1">The sequence shown here is derived from an EMBL/GenBank/DDBJ whole genome shotgun (WGS) entry which is preliminary data.</text>
</comment>
<protein>
    <submittedName>
        <fullName evidence="1">Uncharacterized protein</fullName>
    </submittedName>
</protein>
<organism evidence="1 2">
    <name type="scientific">Dreissena polymorpha</name>
    <name type="common">Zebra mussel</name>
    <name type="synonym">Mytilus polymorpha</name>
    <dbReference type="NCBI Taxonomy" id="45954"/>
    <lineage>
        <taxon>Eukaryota</taxon>
        <taxon>Metazoa</taxon>
        <taxon>Spiralia</taxon>
        <taxon>Lophotrochozoa</taxon>
        <taxon>Mollusca</taxon>
        <taxon>Bivalvia</taxon>
        <taxon>Autobranchia</taxon>
        <taxon>Heteroconchia</taxon>
        <taxon>Euheterodonta</taxon>
        <taxon>Imparidentia</taxon>
        <taxon>Neoheterodontei</taxon>
        <taxon>Myida</taxon>
        <taxon>Dreissenoidea</taxon>
        <taxon>Dreissenidae</taxon>
        <taxon>Dreissena</taxon>
    </lineage>
</organism>